<dbReference type="GO" id="GO:0046872">
    <property type="term" value="F:metal ion binding"/>
    <property type="evidence" value="ECO:0007669"/>
    <property type="project" value="UniProtKB-KW"/>
</dbReference>
<feature type="coiled-coil region" evidence="16">
    <location>
        <begin position="122"/>
        <end position="149"/>
    </location>
</feature>
<dbReference type="GO" id="GO:0030246">
    <property type="term" value="F:carbohydrate binding"/>
    <property type="evidence" value="ECO:0007669"/>
    <property type="project" value="InterPro"/>
</dbReference>
<keyword evidence="11" id="KW-1015">Disulfide bond</keyword>
<accession>A0A9P0TJ52</accession>
<evidence type="ECO:0000256" key="11">
    <source>
        <dbReference type="ARBA" id="ARBA00023157"/>
    </source>
</evidence>
<dbReference type="InterPro" id="IPR028995">
    <property type="entry name" value="Glyco_hydro_57/38_cen_sf"/>
</dbReference>
<dbReference type="Gene3D" id="2.60.40.1180">
    <property type="entry name" value="Golgi alpha-mannosidase II"/>
    <property type="match status" value="1"/>
</dbReference>
<keyword evidence="12" id="KW-0804">Transcription</keyword>
<dbReference type="InterPro" id="IPR011682">
    <property type="entry name" value="Glyco_hydro_38_C"/>
</dbReference>
<comment type="catalytic activity">
    <reaction evidence="1">
        <text>Hydrolysis of terminal, non-reducing alpha-D-mannose residues in alpha-D-mannosides.</text>
        <dbReference type="EC" id="3.2.1.24"/>
    </reaction>
</comment>
<dbReference type="FunFam" id="1.20.1270.50:FF:000002">
    <property type="entry name" value="Alpha-mannosidase"/>
    <property type="match status" value="1"/>
</dbReference>
<dbReference type="GO" id="GO:0004559">
    <property type="term" value="F:alpha-mannosidase activity"/>
    <property type="evidence" value="ECO:0007669"/>
    <property type="project" value="UniProtKB-EC"/>
</dbReference>
<reference evidence="18" key="1">
    <citation type="submission" date="2022-05" db="EMBL/GenBank/DDBJ databases">
        <authorList>
            <person name="Okamura Y."/>
        </authorList>
    </citation>
    <scope>NUCLEOTIDE SEQUENCE</scope>
</reference>
<keyword evidence="7" id="KW-0240">DNA-directed RNA polymerase</keyword>
<keyword evidence="8" id="KW-0479">Metal-binding</keyword>
<dbReference type="InterPro" id="IPR000602">
    <property type="entry name" value="Glyco_hydro_38_N"/>
</dbReference>
<dbReference type="PANTHER" id="PTHR11607">
    <property type="entry name" value="ALPHA-MANNOSIDASE"/>
    <property type="match status" value="1"/>
</dbReference>
<evidence type="ECO:0000256" key="5">
    <source>
        <dbReference type="ARBA" id="ARBA00009792"/>
    </source>
</evidence>
<comment type="cofactor">
    <cofactor evidence="2">
        <name>Zn(2+)</name>
        <dbReference type="ChEBI" id="CHEBI:29105"/>
    </cofactor>
</comment>
<feature type="domain" description="Glycoside hydrolase family 38 central" evidence="17">
    <location>
        <begin position="600"/>
        <end position="675"/>
    </location>
</feature>
<evidence type="ECO:0000256" key="2">
    <source>
        <dbReference type="ARBA" id="ARBA00001947"/>
    </source>
</evidence>
<dbReference type="Gene3D" id="1.20.1270.50">
    <property type="entry name" value="Glycoside hydrolase family 38, central domain"/>
    <property type="match status" value="2"/>
</dbReference>
<gene>
    <name evidence="18" type="ORF">PIBRA_LOCUS9563</name>
</gene>
<dbReference type="Pfam" id="PF01074">
    <property type="entry name" value="Glyco_hydro_38N"/>
    <property type="match status" value="1"/>
</dbReference>
<dbReference type="Pfam" id="PF07748">
    <property type="entry name" value="Glyco_hydro_38C"/>
    <property type="match status" value="1"/>
</dbReference>
<dbReference type="InterPro" id="IPR041147">
    <property type="entry name" value="GH38_C"/>
</dbReference>
<evidence type="ECO:0000256" key="7">
    <source>
        <dbReference type="ARBA" id="ARBA00022478"/>
    </source>
</evidence>
<organism evidence="18 19">
    <name type="scientific">Pieris brassicae</name>
    <name type="common">White butterfly</name>
    <name type="synonym">Large white butterfly</name>
    <dbReference type="NCBI Taxonomy" id="7116"/>
    <lineage>
        <taxon>Eukaryota</taxon>
        <taxon>Metazoa</taxon>
        <taxon>Ecdysozoa</taxon>
        <taxon>Arthropoda</taxon>
        <taxon>Hexapoda</taxon>
        <taxon>Insecta</taxon>
        <taxon>Pterygota</taxon>
        <taxon>Neoptera</taxon>
        <taxon>Endopterygota</taxon>
        <taxon>Lepidoptera</taxon>
        <taxon>Glossata</taxon>
        <taxon>Ditrysia</taxon>
        <taxon>Papilionoidea</taxon>
        <taxon>Pieridae</taxon>
        <taxon>Pierinae</taxon>
        <taxon>Pieris</taxon>
    </lineage>
</organism>
<dbReference type="GO" id="GO:0005764">
    <property type="term" value="C:lysosome"/>
    <property type="evidence" value="ECO:0007669"/>
    <property type="project" value="TreeGrafter"/>
</dbReference>
<dbReference type="GO" id="GO:0005730">
    <property type="term" value="C:nucleolus"/>
    <property type="evidence" value="ECO:0007669"/>
    <property type="project" value="UniProtKB-SubCell"/>
</dbReference>
<evidence type="ECO:0000256" key="13">
    <source>
        <dbReference type="ARBA" id="ARBA00023180"/>
    </source>
</evidence>
<keyword evidence="19" id="KW-1185">Reference proteome</keyword>
<comment type="similarity">
    <text evidence="5">Belongs to the glycosyl hydrolase 38 family.</text>
</comment>
<dbReference type="InterPro" id="IPR015341">
    <property type="entry name" value="Glyco_hydro_38_cen"/>
</dbReference>
<dbReference type="Proteomes" id="UP001152562">
    <property type="component" value="Unassembled WGS sequence"/>
</dbReference>
<evidence type="ECO:0000256" key="10">
    <source>
        <dbReference type="ARBA" id="ARBA00022833"/>
    </source>
</evidence>
<dbReference type="Pfam" id="PF17677">
    <property type="entry name" value="Glyco_hydro38C2"/>
    <property type="match status" value="1"/>
</dbReference>
<dbReference type="InterPro" id="IPR037094">
    <property type="entry name" value="Glyco_hydro_38_cen_sf"/>
</dbReference>
<dbReference type="Gene3D" id="2.70.98.30">
    <property type="entry name" value="Golgi alpha-mannosidase II, domain 4"/>
    <property type="match status" value="1"/>
</dbReference>
<keyword evidence="10" id="KW-0862">Zinc</keyword>
<dbReference type="Pfam" id="PF06870">
    <property type="entry name" value="RNA_pol_I_A49"/>
    <property type="match status" value="1"/>
</dbReference>
<dbReference type="Gene3D" id="3.20.110.10">
    <property type="entry name" value="Glycoside hydrolase 38, N terminal domain"/>
    <property type="match status" value="1"/>
</dbReference>
<evidence type="ECO:0000313" key="19">
    <source>
        <dbReference type="Proteomes" id="UP001152562"/>
    </source>
</evidence>
<dbReference type="GO" id="GO:0006351">
    <property type="term" value="P:DNA-templated transcription"/>
    <property type="evidence" value="ECO:0007669"/>
    <property type="project" value="InterPro"/>
</dbReference>
<dbReference type="Gene3D" id="2.60.40.1360">
    <property type="match status" value="1"/>
</dbReference>
<comment type="subcellular location">
    <subcellularLocation>
        <location evidence="3">Nucleus</location>
        <location evidence="3">Nucleolus</location>
    </subcellularLocation>
</comment>
<dbReference type="SUPFAM" id="SSF88713">
    <property type="entry name" value="Glycoside hydrolase/deacetylase"/>
    <property type="match status" value="1"/>
</dbReference>
<protein>
    <recommendedName>
        <fullName evidence="6">alpha-mannosidase</fullName>
        <ecNumber evidence="6">3.2.1.24</ecNumber>
    </recommendedName>
</protein>
<proteinExistence type="inferred from homology"/>
<dbReference type="InterPro" id="IPR011013">
    <property type="entry name" value="Gal_mutarotase_sf_dom"/>
</dbReference>
<dbReference type="InterPro" id="IPR011330">
    <property type="entry name" value="Glyco_hydro/deAcase_b/a-brl"/>
</dbReference>
<dbReference type="GO" id="GO:0000428">
    <property type="term" value="C:DNA-directed RNA polymerase complex"/>
    <property type="evidence" value="ECO:0007669"/>
    <property type="project" value="UniProtKB-KW"/>
</dbReference>
<evidence type="ECO:0000259" key="17">
    <source>
        <dbReference type="SMART" id="SM00872"/>
    </source>
</evidence>
<comment type="similarity">
    <text evidence="4">Belongs to the eukaryotic RPA49/POLR1E RNA polymerase subunit family.</text>
</comment>
<evidence type="ECO:0000313" key="18">
    <source>
        <dbReference type="EMBL" id="CAH4033258.1"/>
    </source>
</evidence>
<keyword evidence="13" id="KW-0325">Glycoprotein</keyword>
<dbReference type="PANTHER" id="PTHR11607:SF3">
    <property type="entry name" value="LYSOSOMAL ALPHA-MANNOSIDASE"/>
    <property type="match status" value="1"/>
</dbReference>
<evidence type="ECO:0000256" key="8">
    <source>
        <dbReference type="ARBA" id="ARBA00022723"/>
    </source>
</evidence>
<dbReference type="SUPFAM" id="SSF74650">
    <property type="entry name" value="Galactose mutarotase-like"/>
    <property type="match status" value="2"/>
</dbReference>
<dbReference type="EC" id="3.2.1.24" evidence="6"/>
<name>A0A9P0TJ52_PIEBR</name>
<dbReference type="CDD" id="cd10810">
    <property type="entry name" value="GH38N_AMII_LAM_like"/>
    <property type="match status" value="1"/>
</dbReference>
<dbReference type="FunFam" id="1.20.1270.50:FF:000003">
    <property type="entry name" value="Alpha-mannosidase"/>
    <property type="match status" value="1"/>
</dbReference>
<evidence type="ECO:0000256" key="9">
    <source>
        <dbReference type="ARBA" id="ARBA00022801"/>
    </source>
</evidence>
<dbReference type="EMBL" id="CALOZG010000029">
    <property type="protein sequence ID" value="CAH4033258.1"/>
    <property type="molecule type" value="Genomic_DNA"/>
</dbReference>
<dbReference type="GO" id="GO:0006013">
    <property type="term" value="P:mannose metabolic process"/>
    <property type="evidence" value="ECO:0007669"/>
    <property type="project" value="InterPro"/>
</dbReference>
<dbReference type="InterPro" id="IPR009668">
    <property type="entry name" value="RNA_pol-assoc_fac_A49-like"/>
</dbReference>
<evidence type="ECO:0000256" key="3">
    <source>
        <dbReference type="ARBA" id="ARBA00004604"/>
    </source>
</evidence>
<keyword evidence="14" id="KW-0539">Nucleus</keyword>
<dbReference type="FunFam" id="2.60.40.1180:FF:000018">
    <property type="entry name" value="Alpha-mannosidase"/>
    <property type="match status" value="1"/>
</dbReference>
<evidence type="ECO:0000256" key="14">
    <source>
        <dbReference type="ARBA" id="ARBA00023242"/>
    </source>
</evidence>
<dbReference type="SMART" id="SM00872">
    <property type="entry name" value="Alpha-mann_mid"/>
    <property type="match status" value="1"/>
</dbReference>
<dbReference type="Pfam" id="PF09261">
    <property type="entry name" value="Alpha-mann_mid"/>
    <property type="match status" value="1"/>
</dbReference>
<evidence type="ECO:0000256" key="4">
    <source>
        <dbReference type="ARBA" id="ARBA00009430"/>
    </source>
</evidence>
<keyword evidence="15" id="KW-0326">Glycosidase</keyword>
<dbReference type="GO" id="GO:0003677">
    <property type="term" value="F:DNA binding"/>
    <property type="evidence" value="ECO:0007669"/>
    <property type="project" value="InterPro"/>
</dbReference>
<evidence type="ECO:0000256" key="1">
    <source>
        <dbReference type="ARBA" id="ARBA00000365"/>
    </source>
</evidence>
<keyword evidence="16" id="KW-0175">Coiled coil</keyword>
<comment type="caution">
    <text evidence="18">The sequence shown here is derived from an EMBL/GenBank/DDBJ whole genome shotgun (WGS) entry which is preliminary data.</text>
</comment>
<dbReference type="SUPFAM" id="SSF88688">
    <property type="entry name" value="Families 57/38 glycoside transferase middle domain"/>
    <property type="match status" value="1"/>
</dbReference>
<evidence type="ECO:0000256" key="15">
    <source>
        <dbReference type="ARBA" id="ARBA00023295"/>
    </source>
</evidence>
<dbReference type="InterPro" id="IPR027291">
    <property type="entry name" value="Glyco_hydro_38_N_sf"/>
</dbReference>
<keyword evidence="9" id="KW-0378">Hydrolase</keyword>
<dbReference type="InterPro" id="IPR050843">
    <property type="entry name" value="Glycosyl_Hydrlase_38"/>
</dbReference>
<evidence type="ECO:0000256" key="12">
    <source>
        <dbReference type="ARBA" id="ARBA00023163"/>
    </source>
</evidence>
<dbReference type="InterPro" id="IPR013780">
    <property type="entry name" value="Glyco_hydro_b"/>
</dbReference>
<evidence type="ECO:0000256" key="16">
    <source>
        <dbReference type="SAM" id="Coils"/>
    </source>
</evidence>
<sequence>MTELTPDVVYPKRSSYPMIVNFQNAYVTAEFNDTECSLFTNEDNDKKTVLTQLGDIVYTGEEESESIGKTLLIARDRKTGKVRIIEAGHVELKPVIKNDLNASQLLETSGLELSRKFGSKKQKKQMEQREKLKMNVETVTQQVEKTIANVSVDQLDTSNYENITESDDFYVPPINRTATSVEDVYDTKKIINEDDFEKILSEIEDKDCSEEILPSIQAIVDKNPTEMQKFKFNWSFFKMIVTVLFFVSAVCGIPVELPKTVEKCGYESCTQAEPGVLNVHIVPHTHDDVGWLKTVDQYYFGSRNNIQKAGVQYILDSVVKELWEDPKRRFIYVETAFFWKWWVRQGDDVRHKVHTMVRQGRLQFVGGAWSMNDEAASHYQSTIDQFTRGLRKLNETFGVCGIPRVGWQIDPFGHSREFASLLAGMGYDGLFLGRIDYQDKRTRLNNKEMEMIWRGDDNLGASSDIFTGVLYNTYSPPPGFCFDVLCDDEPIIDDPHSPMYNVDERVDKFLAISKNMSKGYRTNNILITMGEDFHYQDAEMWFHNLDKLIQYGNMKAAKDGLNIKLFYSTPDCYLKAVKDANATFPIKQDDFFPYASDSTAYWTGYFTSRPTTKYFERLGNNYLQVLKQLQVLANLEEHNEFVLDELRSALGVMQHHDAVTGTEKEHVAHDYERILDSAIRDASLIANQAFNKILNPNESLPTLSYKRCRFNESSCPVSENSEQFVVTMYNPLGWDVKQPIRVPVTEGTYSVFAPNGDEITSQLIKIPDPVKNIPTRKSKATHEIVFMAYLHPLGIKSFFIRKNKKDKRETKRTKDFYLNVNDYFKNLKDNIDIVIKSEENLKSYNDMANNYQSGDNFASFNTNDGKYDEKIIKNPQELETIDWNVLKDKDSSKEYFDEIEKLRVGVERVLEKSGYPFANEEELRMLSDEPRIVEREDESFIENEHFKLRLDSSGQITHLILPDRTLNMRIQFYYWTGCIGNNTKPSERSSGAYIFRPETTQPKSMSFKTTAKHQGPVVQELWIEGDKNLAASVRIYHEKQFFEVDYVVGPIDITDNTGKEYIVRYESDLVNNGIFYTDSNGRQTLKRRLNERPQWNLTLEEPIAGNYYPVTNEIFIEDKDTKMTILTDRSQGGTSLEEGQIELMLHRRLLHDDAFGVGEALNETANGVGLVVRGKQRVLFRNAGENYNTTKEILAMHLEPIVLVADAKGLTYDEWLTLKRLTGLKTELPIGLHLLTLEPWSKSKLLIRFENYLEKSDTSTVEIDLSNLFKNLNIKGFEETTLAANQRVDKEKWSWNKESVFVESFNNNYGNFGEIKSAKEDETVSDNGFVIKLKAKQIRTFIVDYDYLDE</sequence>
<dbReference type="FunFam" id="2.70.98.30:FF:000003">
    <property type="entry name" value="Alpha-mannosidase"/>
    <property type="match status" value="1"/>
</dbReference>
<dbReference type="FunFam" id="3.20.110.10:FF:000001">
    <property type="entry name" value="Alpha-mannosidase"/>
    <property type="match status" value="1"/>
</dbReference>
<evidence type="ECO:0000256" key="6">
    <source>
        <dbReference type="ARBA" id="ARBA00012752"/>
    </source>
</evidence>